<organism evidence="3 4">
    <name type="scientific">Candidatus Chloroploca asiatica</name>
    <dbReference type="NCBI Taxonomy" id="1506545"/>
    <lineage>
        <taxon>Bacteria</taxon>
        <taxon>Bacillati</taxon>
        <taxon>Chloroflexota</taxon>
        <taxon>Chloroflexia</taxon>
        <taxon>Chloroflexales</taxon>
        <taxon>Chloroflexineae</taxon>
        <taxon>Oscillochloridaceae</taxon>
        <taxon>Candidatus Chloroploca</taxon>
    </lineage>
</organism>
<keyword evidence="2" id="KW-0472">Membrane</keyword>
<sequence>MTILEMLTIFFATVGVAFILLASFGVLRLPDIYTRVHAVGKAGTLGVIGVLFGVGFYFGSLLVLAKMLALIGFFLLTSPVAAHMVGRAAYLTKVKAMPSNAPDELAGRYDEQRRLL</sequence>
<dbReference type="PANTHER" id="PTHR34703:SF1">
    <property type="entry name" value="ANTIPORTER SUBUNIT MNHG2-RELATED"/>
    <property type="match status" value="1"/>
</dbReference>
<dbReference type="NCBIfam" id="NF009314">
    <property type="entry name" value="PRK12674.1-2"/>
    <property type="match status" value="1"/>
</dbReference>
<keyword evidence="4" id="KW-1185">Reference proteome</keyword>
<feature type="transmembrane region" description="Helical" evidence="2">
    <location>
        <begin position="39"/>
        <end position="58"/>
    </location>
</feature>
<evidence type="ECO:0000256" key="1">
    <source>
        <dbReference type="ARBA" id="ARBA00008404"/>
    </source>
</evidence>
<dbReference type="PANTHER" id="PTHR34703">
    <property type="entry name" value="ANTIPORTER SUBUNIT MNHG2-RELATED"/>
    <property type="match status" value="1"/>
</dbReference>
<evidence type="ECO:0000256" key="2">
    <source>
        <dbReference type="SAM" id="Phobius"/>
    </source>
</evidence>
<dbReference type="Proteomes" id="UP000220922">
    <property type="component" value="Unassembled WGS sequence"/>
</dbReference>
<evidence type="ECO:0000313" key="4">
    <source>
        <dbReference type="Proteomes" id="UP000220922"/>
    </source>
</evidence>
<evidence type="ECO:0000313" key="3">
    <source>
        <dbReference type="EMBL" id="PDV99148.1"/>
    </source>
</evidence>
<feature type="transmembrane region" description="Helical" evidence="2">
    <location>
        <begin position="64"/>
        <end position="85"/>
    </location>
</feature>
<comment type="similarity">
    <text evidence="1">Belongs to the CPA3 antiporters (TC 2.A.63) subunit G family.</text>
</comment>
<dbReference type="RefSeq" id="WP_097652264.1">
    <property type="nucleotide sequence ID" value="NZ_LYXE01000080.1"/>
</dbReference>
<protein>
    <submittedName>
        <fullName evidence="3">Na+/H+ antiporter subunit G</fullName>
    </submittedName>
</protein>
<keyword evidence="2" id="KW-0812">Transmembrane</keyword>
<dbReference type="NCBIfam" id="TIGR01300">
    <property type="entry name" value="CPA3_mnhG_phaG"/>
    <property type="match status" value="1"/>
</dbReference>
<proteinExistence type="inferred from homology"/>
<comment type="caution">
    <text evidence="3">The sequence shown here is derived from an EMBL/GenBank/DDBJ whole genome shotgun (WGS) entry which is preliminary data.</text>
</comment>
<dbReference type="InterPro" id="IPR005133">
    <property type="entry name" value="PhaG_MnhG_YufB"/>
</dbReference>
<dbReference type="EMBL" id="LYXE01000080">
    <property type="protein sequence ID" value="PDV99148.1"/>
    <property type="molecule type" value="Genomic_DNA"/>
</dbReference>
<dbReference type="AlphaFoldDB" id="A0A2H3KM57"/>
<feature type="transmembrane region" description="Helical" evidence="2">
    <location>
        <begin position="6"/>
        <end position="27"/>
    </location>
</feature>
<keyword evidence="2" id="KW-1133">Transmembrane helix</keyword>
<dbReference type="Pfam" id="PF03334">
    <property type="entry name" value="PhaG_MnhG_YufB"/>
    <property type="match status" value="1"/>
</dbReference>
<name>A0A2H3KM57_9CHLR</name>
<reference evidence="3 4" key="1">
    <citation type="submission" date="2016-05" db="EMBL/GenBank/DDBJ databases">
        <authorList>
            <person name="Lavstsen T."/>
            <person name="Jespersen J.S."/>
        </authorList>
    </citation>
    <scope>NUCLEOTIDE SEQUENCE [LARGE SCALE GENOMIC DNA]</scope>
    <source>
        <strain evidence="3 4">B7-9</strain>
    </source>
</reference>
<dbReference type="GO" id="GO:0015385">
    <property type="term" value="F:sodium:proton antiporter activity"/>
    <property type="evidence" value="ECO:0007669"/>
    <property type="project" value="TreeGrafter"/>
</dbReference>
<accession>A0A2H3KM57</accession>
<gene>
    <name evidence="3" type="ORF">A9Q02_13105</name>
</gene>
<dbReference type="OrthoDB" id="9806575at2"/>